<dbReference type="GO" id="GO:0006417">
    <property type="term" value="P:regulation of translation"/>
    <property type="evidence" value="ECO:0007669"/>
    <property type="project" value="UniProtKB-KW"/>
</dbReference>
<evidence type="ECO:0000256" key="8">
    <source>
        <dbReference type="ARBA" id="ARBA00022840"/>
    </source>
</evidence>
<proteinExistence type="inferred from homology"/>
<dbReference type="Proteomes" id="UP000621560">
    <property type="component" value="Unassembled WGS sequence"/>
</dbReference>
<dbReference type="Gene3D" id="3.40.50.300">
    <property type="entry name" value="P-loop containing nucleotide triphosphate hydrolases"/>
    <property type="match status" value="2"/>
</dbReference>
<dbReference type="Pfam" id="PF16326">
    <property type="entry name" value="ABC_tran_CTD"/>
    <property type="match status" value="1"/>
</dbReference>
<organism evidence="14 15">
    <name type="scientific">Paenibacillus sabuli</name>
    <dbReference type="NCBI Taxonomy" id="2772509"/>
    <lineage>
        <taxon>Bacteria</taxon>
        <taxon>Bacillati</taxon>
        <taxon>Bacillota</taxon>
        <taxon>Bacilli</taxon>
        <taxon>Bacillales</taxon>
        <taxon>Paenibacillaceae</taxon>
        <taxon>Paenibacillus</taxon>
    </lineage>
</organism>
<dbReference type="AlphaFoldDB" id="A0A927BVY5"/>
<keyword evidence="12" id="KW-0175">Coiled coil</keyword>
<dbReference type="InterPro" id="IPR032781">
    <property type="entry name" value="ABC_tran_Xtn"/>
</dbReference>
<keyword evidence="4" id="KW-0699">rRNA-binding</keyword>
<comment type="caution">
    <text evidence="14">The sequence shown here is derived from an EMBL/GenBank/DDBJ whole genome shotgun (WGS) entry which is preliminary data.</text>
</comment>
<keyword evidence="7" id="KW-0378">Hydrolase</keyword>
<evidence type="ECO:0000256" key="12">
    <source>
        <dbReference type="SAM" id="Coils"/>
    </source>
</evidence>
<dbReference type="InterPro" id="IPR051309">
    <property type="entry name" value="ABCF_ATPase"/>
</dbReference>
<dbReference type="GO" id="GO:0005524">
    <property type="term" value="F:ATP binding"/>
    <property type="evidence" value="ECO:0007669"/>
    <property type="project" value="UniProtKB-KW"/>
</dbReference>
<dbReference type="CDD" id="cd03221">
    <property type="entry name" value="ABCF_EF-3"/>
    <property type="match status" value="2"/>
</dbReference>
<dbReference type="InterPro" id="IPR003439">
    <property type="entry name" value="ABC_transporter-like_ATP-bd"/>
</dbReference>
<dbReference type="FunFam" id="3.40.50.300:FF:000011">
    <property type="entry name" value="Putative ABC transporter ATP-binding component"/>
    <property type="match status" value="1"/>
</dbReference>
<dbReference type="FunFam" id="3.40.50.300:FF:000183">
    <property type="entry name" value="ABC transporter ATP-binding protein yjjK"/>
    <property type="match status" value="1"/>
</dbReference>
<evidence type="ECO:0000256" key="1">
    <source>
        <dbReference type="ARBA" id="ARBA00005868"/>
    </source>
</evidence>
<dbReference type="InterPro" id="IPR027417">
    <property type="entry name" value="P-loop_NTPase"/>
</dbReference>
<keyword evidence="8 14" id="KW-0067">ATP-binding</keyword>
<name>A0A927BVY5_9BACL</name>
<feature type="domain" description="ABC transporter" evidence="13">
    <location>
        <begin position="4"/>
        <end position="255"/>
    </location>
</feature>
<dbReference type="SMART" id="SM00382">
    <property type="entry name" value="AAA"/>
    <property type="match status" value="2"/>
</dbReference>
<dbReference type="GO" id="GO:0006412">
    <property type="term" value="P:translation"/>
    <property type="evidence" value="ECO:0007669"/>
    <property type="project" value="UniProtKB-KW"/>
</dbReference>
<dbReference type="InterPro" id="IPR032524">
    <property type="entry name" value="ABC_tran_C"/>
</dbReference>
<dbReference type="EMBL" id="JACXIZ010000046">
    <property type="protein sequence ID" value="MBD2847858.1"/>
    <property type="molecule type" value="Genomic_DNA"/>
</dbReference>
<sequence>MNLLAAEQLGKSHGEKLLFEEVSFGVEAGDKLGIIGVNGTGKTTLLNILAGLEPPDRGQVVKGSGVRLRMLAQNPPYDPNMTVLEHVYQGDSPELQALRSYSEAMTALELRSGDEAAQQRLLTASQRVETLGAWQLESDAKAALTRLGIADYGARMGTLSGGQRKRVALAEALVQPSDILILDEPTNHIDNDSVAWLEEMLQRRRGALLMITHDRYFLDRVTSRILELDQGRAFFYTANYSRFLELKLDREAREAAAESKRAKLLKQELAWMRKGAKARTTKQKARIDRFETLQQEQTREAAGKVDVSVASTRLGKKILELHELGMEVDGRVLIRNFSYMTVPGDRLGIIGRNGLGKSTLLRLIAGRLEPTAGEVVLGPTVKLGWFTQEHEEMDERLRPIEYIREAAEQVRTSDGTMIGASQMLERFLFPGPQQWTPIERLSGGEKRRLQLLRVLMEAPNVLLLDEPTNDLDIATLTVLEDYLDEYPGVAVIVSHDRYFLDRTVSRIVAFEGDGELALHVGNYSDYAARKQEALRMAPGKAPAVQEGREVAALEEKADSSSRYRSRAPRMSYRDQQDYEQIDGRIEAAEQQLQQLTAQMEQAGSDAVRLQELVAEQRTAEAALDRLLERWTELQELAEQIEAAKH</sequence>
<dbReference type="Pfam" id="PF12848">
    <property type="entry name" value="ABC_tran_Xtn"/>
    <property type="match status" value="1"/>
</dbReference>
<keyword evidence="3" id="KW-0820">tRNA-binding</keyword>
<evidence type="ECO:0000313" key="15">
    <source>
        <dbReference type="Proteomes" id="UP000621560"/>
    </source>
</evidence>
<evidence type="ECO:0000256" key="11">
    <source>
        <dbReference type="ARBA" id="ARBA00022917"/>
    </source>
</evidence>
<dbReference type="Pfam" id="PF00005">
    <property type="entry name" value="ABC_tran"/>
    <property type="match status" value="2"/>
</dbReference>
<keyword evidence="9" id="KW-0810">Translation regulation</keyword>
<dbReference type="Gene3D" id="1.10.287.380">
    <property type="entry name" value="Valyl-tRNA synthetase, C-terminal domain"/>
    <property type="match status" value="1"/>
</dbReference>
<dbReference type="PANTHER" id="PTHR42855:SF1">
    <property type="entry name" value="ABC TRANSPORTER DOMAIN-CONTAINING PROTEIN"/>
    <property type="match status" value="1"/>
</dbReference>
<evidence type="ECO:0000256" key="3">
    <source>
        <dbReference type="ARBA" id="ARBA00022555"/>
    </source>
</evidence>
<dbReference type="PROSITE" id="PS50893">
    <property type="entry name" value="ABC_TRANSPORTER_2"/>
    <property type="match status" value="2"/>
</dbReference>
<evidence type="ECO:0000256" key="10">
    <source>
        <dbReference type="ARBA" id="ARBA00022884"/>
    </source>
</evidence>
<feature type="coiled-coil region" evidence="12">
    <location>
        <begin position="578"/>
        <end position="643"/>
    </location>
</feature>
<dbReference type="SUPFAM" id="SSF52540">
    <property type="entry name" value="P-loop containing nucleoside triphosphate hydrolases"/>
    <property type="match status" value="2"/>
</dbReference>
<keyword evidence="10" id="KW-0694">RNA-binding</keyword>
<protein>
    <submittedName>
        <fullName evidence="14">ABC-F family ATP-binding cassette domain-containing protein</fullName>
    </submittedName>
</protein>
<keyword evidence="11" id="KW-0648">Protein biosynthesis</keyword>
<evidence type="ECO:0000313" key="14">
    <source>
        <dbReference type="EMBL" id="MBD2847858.1"/>
    </source>
</evidence>
<evidence type="ECO:0000256" key="5">
    <source>
        <dbReference type="ARBA" id="ARBA00022737"/>
    </source>
</evidence>
<dbReference type="RefSeq" id="WP_190920960.1">
    <property type="nucleotide sequence ID" value="NZ_JACXIZ010000046.1"/>
</dbReference>
<keyword evidence="6" id="KW-0547">Nucleotide-binding</keyword>
<gene>
    <name evidence="14" type="ORF">IDH44_21905</name>
</gene>
<dbReference type="InterPro" id="IPR003593">
    <property type="entry name" value="AAA+_ATPase"/>
</dbReference>
<keyword evidence="2" id="KW-0963">Cytoplasm</keyword>
<keyword evidence="15" id="KW-1185">Reference proteome</keyword>
<dbReference type="GO" id="GO:0016887">
    <property type="term" value="F:ATP hydrolysis activity"/>
    <property type="evidence" value="ECO:0007669"/>
    <property type="project" value="InterPro"/>
</dbReference>
<evidence type="ECO:0000256" key="4">
    <source>
        <dbReference type="ARBA" id="ARBA00022730"/>
    </source>
</evidence>
<feature type="domain" description="ABC transporter" evidence="13">
    <location>
        <begin position="319"/>
        <end position="538"/>
    </location>
</feature>
<dbReference type="GO" id="GO:0019843">
    <property type="term" value="F:rRNA binding"/>
    <property type="evidence" value="ECO:0007669"/>
    <property type="project" value="UniProtKB-KW"/>
</dbReference>
<evidence type="ECO:0000256" key="2">
    <source>
        <dbReference type="ARBA" id="ARBA00022490"/>
    </source>
</evidence>
<dbReference type="GO" id="GO:0003677">
    <property type="term" value="F:DNA binding"/>
    <property type="evidence" value="ECO:0007669"/>
    <property type="project" value="InterPro"/>
</dbReference>
<dbReference type="PANTHER" id="PTHR42855">
    <property type="entry name" value="ABC TRANSPORTER ATP-BINDING SUBUNIT"/>
    <property type="match status" value="1"/>
</dbReference>
<reference evidence="14" key="1">
    <citation type="submission" date="2020-09" db="EMBL/GenBank/DDBJ databases">
        <title>A novel bacterium of genus Paenibacillus, isolated from South China Sea.</title>
        <authorList>
            <person name="Huang H."/>
            <person name="Mo K."/>
            <person name="Hu Y."/>
        </authorList>
    </citation>
    <scope>NUCLEOTIDE SEQUENCE</scope>
    <source>
        <strain evidence="14">IB182496</strain>
    </source>
</reference>
<evidence type="ECO:0000256" key="6">
    <source>
        <dbReference type="ARBA" id="ARBA00022741"/>
    </source>
</evidence>
<accession>A0A927BVY5</accession>
<evidence type="ECO:0000256" key="9">
    <source>
        <dbReference type="ARBA" id="ARBA00022845"/>
    </source>
</evidence>
<evidence type="ECO:0000256" key="7">
    <source>
        <dbReference type="ARBA" id="ARBA00022801"/>
    </source>
</evidence>
<dbReference type="InterPro" id="IPR037118">
    <property type="entry name" value="Val-tRNA_synth_C_sf"/>
</dbReference>
<comment type="similarity">
    <text evidence="1">Belongs to the ABC transporter superfamily. ABCF family. Translational throttle EttA subfamily.</text>
</comment>
<dbReference type="InterPro" id="IPR017871">
    <property type="entry name" value="ABC_transporter-like_CS"/>
</dbReference>
<dbReference type="PROSITE" id="PS00211">
    <property type="entry name" value="ABC_TRANSPORTER_1"/>
    <property type="match status" value="2"/>
</dbReference>
<evidence type="ECO:0000259" key="13">
    <source>
        <dbReference type="PROSITE" id="PS50893"/>
    </source>
</evidence>
<dbReference type="GO" id="GO:0000049">
    <property type="term" value="F:tRNA binding"/>
    <property type="evidence" value="ECO:0007669"/>
    <property type="project" value="UniProtKB-KW"/>
</dbReference>
<keyword evidence="5" id="KW-0677">Repeat</keyword>